<protein>
    <submittedName>
        <fullName evidence="2">Uncharacterized protein</fullName>
    </submittedName>
</protein>
<name>A0AAD6ZIT9_9AGAR</name>
<dbReference type="EMBL" id="JARIHO010000044">
    <property type="protein sequence ID" value="KAJ7325523.1"/>
    <property type="molecule type" value="Genomic_DNA"/>
</dbReference>
<accession>A0AAD6ZIT9</accession>
<feature type="region of interest" description="Disordered" evidence="1">
    <location>
        <begin position="23"/>
        <end position="72"/>
    </location>
</feature>
<feature type="compositionally biased region" description="Basic and acidic residues" evidence="1">
    <location>
        <begin position="33"/>
        <end position="58"/>
    </location>
</feature>
<dbReference type="Proteomes" id="UP001218218">
    <property type="component" value="Unassembled WGS sequence"/>
</dbReference>
<proteinExistence type="predicted"/>
<evidence type="ECO:0000313" key="3">
    <source>
        <dbReference type="Proteomes" id="UP001218218"/>
    </source>
</evidence>
<feature type="compositionally biased region" description="Low complexity" evidence="1">
    <location>
        <begin position="23"/>
        <end position="32"/>
    </location>
</feature>
<gene>
    <name evidence="2" type="ORF">DFH08DRAFT_817194</name>
</gene>
<evidence type="ECO:0000313" key="2">
    <source>
        <dbReference type="EMBL" id="KAJ7325523.1"/>
    </source>
</evidence>
<reference evidence="2" key="1">
    <citation type="submission" date="2023-03" db="EMBL/GenBank/DDBJ databases">
        <title>Massive genome expansion in bonnet fungi (Mycena s.s.) driven by repeated elements and novel gene families across ecological guilds.</title>
        <authorList>
            <consortium name="Lawrence Berkeley National Laboratory"/>
            <person name="Harder C.B."/>
            <person name="Miyauchi S."/>
            <person name="Viragh M."/>
            <person name="Kuo A."/>
            <person name="Thoen E."/>
            <person name="Andreopoulos B."/>
            <person name="Lu D."/>
            <person name="Skrede I."/>
            <person name="Drula E."/>
            <person name="Henrissat B."/>
            <person name="Morin E."/>
            <person name="Kohler A."/>
            <person name="Barry K."/>
            <person name="LaButti K."/>
            <person name="Morin E."/>
            <person name="Salamov A."/>
            <person name="Lipzen A."/>
            <person name="Mereny Z."/>
            <person name="Hegedus B."/>
            <person name="Baldrian P."/>
            <person name="Stursova M."/>
            <person name="Weitz H."/>
            <person name="Taylor A."/>
            <person name="Grigoriev I.V."/>
            <person name="Nagy L.G."/>
            <person name="Martin F."/>
            <person name="Kauserud H."/>
        </authorList>
    </citation>
    <scope>NUCLEOTIDE SEQUENCE</scope>
    <source>
        <strain evidence="2">CBHHK002</strain>
    </source>
</reference>
<comment type="caution">
    <text evidence="2">The sequence shown here is derived from an EMBL/GenBank/DDBJ whole genome shotgun (WGS) entry which is preliminary data.</text>
</comment>
<dbReference type="AlphaFoldDB" id="A0AAD6ZIT9"/>
<keyword evidence="3" id="KW-1185">Reference proteome</keyword>
<organism evidence="2 3">
    <name type="scientific">Mycena albidolilacea</name>
    <dbReference type="NCBI Taxonomy" id="1033008"/>
    <lineage>
        <taxon>Eukaryota</taxon>
        <taxon>Fungi</taxon>
        <taxon>Dikarya</taxon>
        <taxon>Basidiomycota</taxon>
        <taxon>Agaricomycotina</taxon>
        <taxon>Agaricomycetes</taxon>
        <taxon>Agaricomycetidae</taxon>
        <taxon>Agaricales</taxon>
        <taxon>Marasmiineae</taxon>
        <taxon>Mycenaceae</taxon>
        <taxon>Mycena</taxon>
    </lineage>
</organism>
<sequence length="102" mass="11123">MAATQLSQLMLSTVVVRYSGPALLLPPNSSSSSDKEKQTQSCKCNREGRARFGTKKDALTLPSEGKSKEPEVDLPLMSEHLLKIALSHYLRPVTVNSTPSHT</sequence>
<evidence type="ECO:0000256" key="1">
    <source>
        <dbReference type="SAM" id="MobiDB-lite"/>
    </source>
</evidence>